<proteinExistence type="predicted"/>
<accession>A0ABR2FTZ4</accession>
<sequence>MKLRYTRLNPISLLQKLASLGFKLPPSQPLWPAQSFSATLVKDSAAKLVNRRFKILYVKFCHEQHPPTSELHAYLDSKSHNMVTCHSPLPSKRFQPWLIELNPVSLLNPSKFKFSSLGKLLVKNELCTLLYHRKDFSHSQ</sequence>
<reference evidence="1 2" key="1">
    <citation type="journal article" date="2024" name="G3 (Bethesda)">
        <title>Genome assembly of Hibiscus sabdariffa L. provides insights into metabolisms of medicinal natural products.</title>
        <authorList>
            <person name="Kim T."/>
        </authorList>
    </citation>
    <scope>NUCLEOTIDE SEQUENCE [LARGE SCALE GENOMIC DNA]</scope>
    <source>
        <strain evidence="1">TK-2024</strain>
        <tissue evidence="1">Old leaves</tissue>
    </source>
</reference>
<organism evidence="1 2">
    <name type="scientific">Hibiscus sabdariffa</name>
    <name type="common">roselle</name>
    <dbReference type="NCBI Taxonomy" id="183260"/>
    <lineage>
        <taxon>Eukaryota</taxon>
        <taxon>Viridiplantae</taxon>
        <taxon>Streptophyta</taxon>
        <taxon>Embryophyta</taxon>
        <taxon>Tracheophyta</taxon>
        <taxon>Spermatophyta</taxon>
        <taxon>Magnoliopsida</taxon>
        <taxon>eudicotyledons</taxon>
        <taxon>Gunneridae</taxon>
        <taxon>Pentapetalae</taxon>
        <taxon>rosids</taxon>
        <taxon>malvids</taxon>
        <taxon>Malvales</taxon>
        <taxon>Malvaceae</taxon>
        <taxon>Malvoideae</taxon>
        <taxon>Hibiscus</taxon>
    </lineage>
</organism>
<evidence type="ECO:0000313" key="1">
    <source>
        <dbReference type="EMBL" id="KAK8587734.1"/>
    </source>
</evidence>
<dbReference type="EMBL" id="JBBPBM010000004">
    <property type="protein sequence ID" value="KAK8587734.1"/>
    <property type="molecule type" value="Genomic_DNA"/>
</dbReference>
<dbReference type="Proteomes" id="UP001472677">
    <property type="component" value="Unassembled WGS sequence"/>
</dbReference>
<protein>
    <submittedName>
        <fullName evidence="1">Uncharacterized protein</fullName>
    </submittedName>
</protein>
<keyword evidence="2" id="KW-1185">Reference proteome</keyword>
<comment type="caution">
    <text evidence="1">The sequence shown here is derived from an EMBL/GenBank/DDBJ whole genome shotgun (WGS) entry which is preliminary data.</text>
</comment>
<evidence type="ECO:0000313" key="2">
    <source>
        <dbReference type="Proteomes" id="UP001472677"/>
    </source>
</evidence>
<gene>
    <name evidence="1" type="ORF">V6N12_022215</name>
</gene>
<name>A0ABR2FTZ4_9ROSI</name>